<dbReference type="InterPro" id="IPR027477">
    <property type="entry name" value="Succ_DH/fumarate_Rdtase_cat_sf"/>
</dbReference>
<dbReference type="Gene3D" id="3.90.700.10">
    <property type="entry name" value="Succinate dehydrogenase/fumarate reductase flavoprotein, catalytic domain"/>
    <property type="match status" value="1"/>
</dbReference>
<dbReference type="GO" id="GO:0033765">
    <property type="term" value="F:steroid dehydrogenase activity, acting on the CH-CH group of donors"/>
    <property type="evidence" value="ECO:0007669"/>
    <property type="project" value="UniProtKB-ARBA"/>
</dbReference>
<feature type="domain" description="FAD-dependent oxidoreductase 2 FAD-binding" evidence="5">
    <location>
        <begin position="82"/>
        <end position="556"/>
    </location>
</feature>
<sequence length="591" mass="63616">MSENKFSLDRRQFLGFGAVAAGAAAFGLAGCSPKTSDAKAADSSSKGSTSSAGNPAASGELTWLGAEPAIADADVKETVEADVVVVGCGLAGVAAARAAGEEGAQVVVFEKAEGPQCRSGEFAVINGDLEARWGRDTFDADQIVDHHMDECSYKTKRSIMSKWARHGAEVFNWYIGAKEDLYICDATRSEVPDEGAASYLIPIFQPLPEAYDWTKEEHPVYPTSVELLPSQAPVLEANMEKAVSESDVTPFYGYFVEKLIMEDGRCTGCYARNAKDGSYVKATAKKGVILATGDYASNTDILGYYCPEVVENGIQEMFPNVDVEGNPTNTGDGLKLGAWVDAAIQQHHAPMIHHMGGGADISGEGVMGIAGFLQLDKHGKRFMNEDVPGQQVENQIELLKDKTSYQIWDGAWKDELQYMPAGHGVACYYDESLPKNNETYRNYKSQAKLDAAVAEGRCFKADTLEELFDQIGDIDKEAALASVARYNELAHAGKDEDFGKVSSRLFALETPPYYAVAMEPALMLVCLGGLASDEDAHVYSNAGDVIPGLYAAGNIQGDRFAVQYPISLKGVSHSMALYYGYVAGKNAVQQV</sequence>
<dbReference type="Proteomes" id="UP000587396">
    <property type="component" value="Unassembled WGS sequence"/>
</dbReference>
<dbReference type="NCBIfam" id="TIGR01409">
    <property type="entry name" value="TAT_signal_seq"/>
    <property type="match status" value="1"/>
</dbReference>
<evidence type="ECO:0000313" key="6">
    <source>
        <dbReference type="EMBL" id="MBC2889841.1"/>
    </source>
</evidence>
<proteinExistence type="predicted"/>
<dbReference type="RefSeq" id="WP_185905618.1">
    <property type="nucleotide sequence ID" value="NZ_JACMSE010000008.1"/>
</dbReference>
<organism evidence="6 7">
    <name type="scientific">Gordonibacter massiliensis</name>
    <name type="common">ex Traore et al. 2017</name>
    <dbReference type="NCBI Taxonomy" id="1841863"/>
    <lineage>
        <taxon>Bacteria</taxon>
        <taxon>Bacillati</taxon>
        <taxon>Actinomycetota</taxon>
        <taxon>Coriobacteriia</taxon>
        <taxon>Eggerthellales</taxon>
        <taxon>Eggerthellaceae</taxon>
        <taxon>Gordonibacter</taxon>
    </lineage>
</organism>
<evidence type="ECO:0000259" key="5">
    <source>
        <dbReference type="Pfam" id="PF00890"/>
    </source>
</evidence>
<dbReference type="InterPro" id="IPR019546">
    <property type="entry name" value="TAT_signal_bac_arc"/>
</dbReference>
<dbReference type="AlphaFoldDB" id="A0A842JH78"/>
<evidence type="ECO:0000256" key="3">
    <source>
        <dbReference type="ARBA" id="ARBA00022827"/>
    </source>
</evidence>
<evidence type="ECO:0000313" key="7">
    <source>
        <dbReference type="Proteomes" id="UP000587396"/>
    </source>
</evidence>
<dbReference type="PANTHER" id="PTHR43400">
    <property type="entry name" value="FUMARATE REDUCTASE"/>
    <property type="match status" value="1"/>
</dbReference>
<evidence type="ECO:0000256" key="4">
    <source>
        <dbReference type="ARBA" id="ARBA00023002"/>
    </source>
</evidence>
<dbReference type="InterPro" id="IPR050315">
    <property type="entry name" value="FAD-oxidoreductase_2"/>
</dbReference>
<keyword evidence="2" id="KW-0285">Flavoprotein</keyword>
<comment type="cofactor">
    <cofactor evidence="1">
        <name>FAD</name>
        <dbReference type="ChEBI" id="CHEBI:57692"/>
    </cofactor>
</comment>
<dbReference type="SUPFAM" id="SSF56425">
    <property type="entry name" value="Succinate dehydrogenase/fumarate reductase flavoprotein, catalytic domain"/>
    <property type="match status" value="1"/>
</dbReference>
<dbReference type="InterPro" id="IPR006311">
    <property type="entry name" value="TAT_signal"/>
</dbReference>
<dbReference type="SUPFAM" id="SSF51905">
    <property type="entry name" value="FAD/NAD(P)-binding domain"/>
    <property type="match status" value="1"/>
</dbReference>
<gene>
    <name evidence="6" type="ORF">H7313_10890</name>
</gene>
<name>A0A842JH78_9ACTN</name>
<dbReference type="EMBL" id="JACMSE010000008">
    <property type="protein sequence ID" value="MBC2889841.1"/>
    <property type="molecule type" value="Genomic_DNA"/>
</dbReference>
<accession>A0A842JH78</accession>
<keyword evidence="3" id="KW-0274">FAD</keyword>
<protein>
    <submittedName>
        <fullName evidence="6">FAD-binding protein</fullName>
    </submittedName>
</protein>
<evidence type="ECO:0000256" key="1">
    <source>
        <dbReference type="ARBA" id="ARBA00001974"/>
    </source>
</evidence>
<dbReference type="PROSITE" id="PS51318">
    <property type="entry name" value="TAT"/>
    <property type="match status" value="1"/>
</dbReference>
<dbReference type="InterPro" id="IPR036188">
    <property type="entry name" value="FAD/NAD-bd_sf"/>
</dbReference>
<keyword evidence="4" id="KW-0560">Oxidoreductase</keyword>
<comment type="caution">
    <text evidence="6">The sequence shown here is derived from an EMBL/GenBank/DDBJ whole genome shotgun (WGS) entry which is preliminary data.</text>
</comment>
<evidence type="ECO:0000256" key="2">
    <source>
        <dbReference type="ARBA" id="ARBA00022630"/>
    </source>
</evidence>
<reference evidence="6 7" key="1">
    <citation type="submission" date="2020-08" db="EMBL/GenBank/DDBJ databases">
        <authorList>
            <person name="Liu C."/>
            <person name="Sun Q."/>
        </authorList>
    </citation>
    <scope>NUCLEOTIDE SEQUENCE [LARGE SCALE GENOMIC DNA]</scope>
    <source>
        <strain evidence="6 7">N22</strain>
    </source>
</reference>
<dbReference type="PROSITE" id="PS51257">
    <property type="entry name" value="PROKAR_LIPOPROTEIN"/>
    <property type="match status" value="1"/>
</dbReference>
<dbReference type="InterPro" id="IPR003953">
    <property type="entry name" value="FAD-dep_OxRdtase_2_FAD-bd"/>
</dbReference>
<dbReference type="PANTHER" id="PTHR43400:SF7">
    <property type="entry name" value="FAD-DEPENDENT OXIDOREDUCTASE 2 FAD BINDING DOMAIN-CONTAINING PROTEIN"/>
    <property type="match status" value="1"/>
</dbReference>
<dbReference type="Gene3D" id="3.50.50.60">
    <property type="entry name" value="FAD/NAD(P)-binding domain"/>
    <property type="match status" value="1"/>
</dbReference>
<keyword evidence="7" id="KW-1185">Reference proteome</keyword>
<dbReference type="Pfam" id="PF00890">
    <property type="entry name" value="FAD_binding_2"/>
    <property type="match status" value="1"/>
</dbReference>